<sequence length="454" mass="51057">MHKMPRGKDMFWSHATQSDDGKLICEFCSEQYAGGITRFKYHLAGLQGNDAAPCSNVPENVKQRAIIACGVISDRPMKKGRMQSGSESHSSVGSPSSGSNFFCGTLSEGGTGQGQQQTIPGMMKKVEKDFVDKLLLKGIVMNNLPFNLLQSVDFKNFVAAATNFGPRYILPSSETTRTKLLDEARKDALVYVDEMKKTWTKSGCTIMSDIWKDTIRSKFYINLLVSSPTGTVFWKASQVEKGPKSAEFIVDFLSPTIEEIGANNVVQIVTDNGSNYRKAKRILEGKYPNIFTTSCAAHCIDLMLEDIDSLEDVKNIMCKARQAVKFLYNKQHALDIMRTYTKGKELRRPGVTRFASQFICLDSILKQEEGLKFMVASNDWRHVENTEKNDAKELTRLIQNEDFWRKGKEIIRFVEPLVRVLKMVDGEGATMGYLYEALDRAKEAIKSACNNMRE</sequence>
<organism evidence="7">
    <name type="scientific">Nymphaea colorata</name>
    <name type="common">pocket water lily</name>
    <dbReference type="NCBI Taxonomy" id="210225"/>
    <lineage>
        <taxon>Eukaryota</taxon>
        <taxon>Viridiplantae</taxon>
        <taxon>Streptophyta</taxon>
        <taxon>Embryophyta</taxon>
        <taxon>Tracheophyta</taxon>
        <taxon>Spermatophyta</taxon>
        <taxon>Magnoliopsida</taxon>
        <taxon>Nymphaeales</taxon>
        <taxon>Nymphaeaceae</taxon>
        <taxon>Nymphaea</taxon>
    </lineage>
</organism>
<feature type="region of interest" description="Disordered" evidence="5">
    <location>
        <begin position="77"/>
        <end position="97"/>
    </location>
</feature>
<evidence type="ECO:0000256" key="3">
    <source>
        <dbReference type="ARBA" id="ARBA00022833"/>
    </source>
</evidence>
<keyword evidence="2 4" id="KW-0863">Zinc-finger</keyword>
<evidence type="ECO:0000256" key="5">
    <source>
        <dbReference type="SAM" id="MobiDB-lite"/>
    </source>
</evidence>
<evidence type="ECO:0000259" key="6">
    <source>
        <dbReference type="PROSITE" id="PS50808"/>
    </source>
</evidence>
<dbReference type="PANTHER" id="PTHR32166">
    <property type="entry name" value="OSJNBA0013A04.12 PROTEIN"/>
    <property type="match status" value="1"/>
</dbReference>
<keyword evidence="3" id="KW-0862">Zinc</keyword>
<proteinExistence type="predicted"/>
<evidence type="ECO:0000313" key="7">
    <source>
        <dbReference type="EMBL" id="VVW60408.1"/>
    </source>
</evidence>
<dbReference type="GO" id="GO:0003677">
    <property type="term" value="F:DNA binding"/>
    <property type="evidence" value="ECO:0007669"/>
    <property type="project" value="InterPro"/>
</dbReference>
<evidence type="ECO:0000256" key="1">
    <source>
        <dbReference type="ARBA" id="ARBA00022723"/>
    </source>
</evidence>
<name>A0A5K1FAT3_9MAGN</name>
<dbReference type="InterPro" id="IPR007021">
    <property type="entry name" value="DUF659"/>
</dbReference>
<dbReference type="PROSITE" id="PS50808">
    <property type="entry name" value="ZF_BED"/>
    <property type="match status" value="1"/>
</dbReference>
<dbReference type="AlphaFoldDB" id="A0A5K1FAT3"/>
<accession>A0A5K1FAT3</accession>
<evidence type="ECO:0000256" key="2">
    <source>
        <dbReference type="ARBA" id="ARBA00022771"/>
    </source>
</evidence>
<feature type="compositionally biased region" description="Low complexity" evidence="5">
    <location>
        <begin position="84"/>
        <end position="97"/>
    </location>
</feature>
<reference evidence="7" key="1">
    <citation type="submission" date="2019-09" db="EMBL/GenBank/DDBJ databases">
        <authorList>
            <person name="Zhang L."/>
        </authorList>
    </citation>
    <scope>NUCLEOTIDE SEQUENCE</scope>
</reference>
<dbReference type="PANTHER" id="PTHR32166:SF123">
    <property type="entry name" value="BED-TYPE DOMAIN-CONTAINING PROTEIN"/>
    <property type="match status" value="1"/>
</dbReference>
<dbReference type="EMBL" id="LR721785">
    <property type="protein sequence ID" value="VVW60408.1"/>
    <property type="molecule type" value="Genomic_DNA"/>
</dbReference>
<gene>
    <name evidence="7" type="ORF">NYM_LOCUS23895</name>
</gene>
<dbReference type="SUPFAM" id="SSF53098">
    <property type="entry name" value="Ribonuclease H-like"/>
    <property type="match status" value="1"/>
</dbReference>
<keyword evidence="1" id="KW-0479">Metal-binding</keyword>
<dbReference type="GO" id="GO:0008270">
    <property type="term" value="F:zinc ion binding"/>
    <property type="evidence" value="ECO:0007669"/>
    <property type="project" value="UniProtKB-KW"/>
</dbReference>
<dbReference type="InterPro" id="IPR003656">
    <property type="entry name" value="Znf_BED"/>
</dbReference>
<dbReference type="Pfam" id="PF04937">
    <property type="entry name" value="DUF659"/>
    <property type="match status" value="1"/>
</dbReference>
<dbReference type="SUPFAM" id="SSF140996">
    <property type="entry name" value="Hermes dimerisation domain"/>
    <property type="match status" value="1"/>
</dbReference>
<feature type="domain" description="BED-type" evidence="6">
    <location>
        <begin position="6"/>
        <end position="61"/>
    </location>
</feature>
<protein>
    <recommendedName>
        <fullName evidence="6">BED-type domain-containing protein</fullName>
    </recommendedName>
</protein>
<dbReference type="Pfam" id="PF02892">
    <property type="entry name" value="zf-BED"/>
    <property type="match status" value="1"/>
</dbReference>
<dbReference type="InterPro" id="IPR012337">
    <property type="entry name" value="RNaseH-like_sf"/>
</dbReference>
<evidence type="ECO:0000256" key="4">
    <source>
        <dbReference type="PROSITE-ProRule" id="PRU00027"/>
    </source>
</evidence>